<evidence type="ECO:0000313" key="2">
    <source>
        <dbReference type="Proteomes" id="UP001196413"/>
    </source>
</evidence>
<dbReference type="EMBL" id="JAHQIW010003072">
    <property type="protein sequence ID" value="KAJ1357224.1"/>
    <property type="molecule type" value="Genomic_DNA"/>
</dbReference>
<dbReference type="AlphaFoldDB" id="A0AAD5N433"/>
<reference evidence="1" key="1">
    <citation type="submission" date="2021-06" db="EMBL/GenBank/DDBJ databases">
        <title>Parelaphostrongylus tenuis whole genome reference sequence.</title>
        <authorList>
            <person name="Garwood T.J."/>
            <person name="Larsen P.A."/>
            <person name="Fountain-Jones N.M."/>
            <person name="Garbe J.R."/>
            <person name="Macchietto M.G."/>
            <person name="Kania S.A."/>
            <person name="Gerhold R.W."/>
            <person name="Richards J.E."/>
            <person name="Wolf T.M."/>
        </authorList>
    </citation>
    <scope>NUCLEOTIDE SEQUENCE</scope>
    <source>
        <strain evidence="1">MNPRO001-30</strain>
        <tissue evidence="1">Meninges</tissue>
    </source>
</reference>
<comment type="caution">
    <text evidence="1">The sequence shown here is derived from an EMBL/GenBank/DDBJ whole genome shotgun (WGS) entry which is preliminary data.</text>
</comment>
<name>A0AAD5N433_PARTN</name>
<gene>
    <name evidence="1" type="ORF">KIN20_015322</name>
</gene>
<evidence type="ECO:0000313" key="1">
    <source>
        <dbReference type="EMBL" id="KAJ1357224.1"/>
    </source>
</evidence>
<keyword evidence="2" id="KW-1185">Reference proteome</keyword>
<accession>A0AAD5N433</accession>
<sequence>MIGDRTHHPTREDIENMVGQPCEALTTTDGQEPLPIGFFGMSSALEEHQRSAGPMT</sequence>
<organism evidence="1 2">
    <name type="scientific">Parelaphostrongylus tenuis</name>
    <name type="common">Meningeal worm</name>
    <dbReference type="NCBI Taxonomy" id="148309"/>
    <lineage>
        <taxon>Eukaryota</taxon>
        <taxon>Metazoa</taxon>
        <taxon>Ecdysozoa</taxon>
        <taxon>Nematoda</taxon>
        <taxon>Chromadorea</taxon>
        <taxon>Rhabditida</taxon>
        <taxon>Rhabditina</taxon>
        <taxon>Rhabditomorpha</taxon>
        <taxon>Strongyloidea</taxon>
        <taxon>Metastrongylidae</taxon>
        <taxon>Parelaphostrongylus</taxon>
    </lineage>
</organism>
<proteinExistence type="predicted"/>
<dbReference type="Proteomes" id="UP001196413">
    <property type="component" value="Unassembled WGS sequence"/>
</dbReference>
<protein>
    <submittedName>
        <fullName evidence="1">Uncharacterized protein</fullName>
    </submittedName>
</protein>